<accession>A0A174H6U8</accession>
<sequence>MLNNHPQLKKNLHYLLIHPYTSRPRLWARIFLIPFVIKKGKGAIIRRKARLDIIPSKKITLGIKSVIEDYAIINNGMGDITIGDYTHVTSRVKLVGPVTLGNYVTIGSGAQITGLTHNYLDVDRPIAKQGVSPNRTIIEDDVWIGGNSCINQGITIGTHCVIASGSVVTKSVPSYSVVGGNPARILKQYDFEKKEWVKVNKK</sequence>
<dbReference type="GO" id="GO:0005829">
    <property type="term" value="C:cytosol"/>
    <property type="evidence" value="ECO:0007669"/>
    <property type="project" value="TreeGrafter"/>
</dbReference>
<keyword evidence="4" id="KW-0012">Acyltransferase</keyword>
<dbReference type="GO" id="GO:0008925">
    <property type="term" value="F:maltose O-acetyltransferase activity"/>
    <property type="evidence" value="ECO:0007669"/>
    <property type="project" value="UniProtKB-EC"/>
</dbReference>
<evidence type="ECO:0000256" key="2">
    <source>
        <dbReference type="ARBA" id="ARBA00022679"/>
    </source>
</evidence>
<keyword evidence="2 4" id="KW-0808">Transferase</keyword>
<protein>
    <submittedName>
        <fullName evidence="4">Acyltransferase</fullName>
    </submittedName>
    <submittedName>
        <fullName evidence="3">Maltose O-acetyltransferase</fullName>
        <ecNumber evidence="3">2.3.1.79</ecNumber>
    </submittedName>
</protein>
<reference evidence="3 5" key="1">
    <citation type="submission" date="2015-09" db="EMBL/GenBank/DDBJ databases">
        <authorList>
            <consortium name="Pathogen Informatics"/>
        </authorList>
    </citation>
    <scope>NUCLEOTIDE SEQUENCE [LARGE SCALE GENOMIC DNA]</scope>
    <source>
        <strain evidence="3 5">2789STDY5608822</strain>
    </source>
</reference>
<evidence type="ECO:0000313" key="4">
    <source>
        <dbReference type="EMBL" id="MRZ53531.1"/>
    </source>
</evidence>
<organism evidence="4 6">
    <name type="scientific">Parabacteroides distasonis</name>
    <dbReference type="NCBI Taxonomy" id="823"/>
    <lineage>
        <taxon>Bacteria</taxon>
        <taxon>Pseudomonadati</taxon>
        <taxon>Bacteroidota</taxon>
        <taxon>Bacteroidia</taxon>
        <taxon>Bacteroidales</taxon>
        <taxon>Tannerellaceae</taxon>
        <taxon>Parabacteroides</taxon>
    </lineage>
</organism>
<dbReference type="InterPro" id="IPR011004">
    <property type="entry name" value="Trimer_LpxA-like_sf"/>
</dbReference>
<dbReference type="SUPFAM" id="SSF51161">
    <property type="entry name" value="Trimeric LpxA-like enzymes"/>
    <property type="match status" value="1"/>
</dbReference>
<dbReference type="PANTHER" id="PTHR23416">
    <property type="entry name" value="SIALIC ACID SYNTHASE-RELATED"/>
    <property type="match status" value="1"/>
</dbReference>
<evidence type="ECO:0000313" key="5">
    <source>
        <dbReference type="Proteomes" id="UP000095455"/>
    </source>
</evidence>
<dbReference type="InterPro" id="IPR051159">
    <property type="entry name" value="Hexapeptide_acetyltransf"/>
</dbReference>
<dbReference type="EMBL" id="CYYK01000010">
    <property type="protein sequence ID" value="CUO68749.1"/>
    <property type="molecule type" value="Genomic_DNA"/>
</dbReference>
<dbReference type="Gene3D" id="2.160.10.10">
    <property type="entry name" value="Hexapeptide repeat proteins"/>
    <property type="match status" value="2"/>
</dbReference>
<dbReference type="AlphaFoldDB" id="A0A174H6U8"/>
<dbReference type="Proteomes" id="UP000095455">
    <property type="component" value="Unassembled WGS sequence"/>
</dbReference>
<proteinExistence type="inferred from homology"/>
<evidence type="ECO:0000256" key="1">
    <source>
        <dbReference type="ARBA" id="ARBA00007274"/>
    </source>
</evidence>
<comment type="caution">
    <text evidence="4">The sequence shown here is derived from an EMBL/GenBank/DDBJ whole genome shotgun (WGS) entry which is preliminary data.</text>
</comment>
<dbReference type="Proteomes" id="UP000432516">
    <property type="component" value="Unassembled WGS sequence"/>
</dbReference>
<gene>
    <name evidence="3" type="primary">maa_3</name>
    <name evidence="3" type="ORF">ERS852380_02870</name>
    <name evidence="4" type="ORF">GKD68_02015</name>
</gene>
<dbReference type="EC" id="2.3.1.79" evidence="3"/>
<dbReference type="CDD" id="cd04647">
    <property type="entry name" value="LbH_MAT_like"/>
    <property type="match status" value="1"/>
</dbReference>
<name>A0A174H6U8_PARDI</name>
<dbReference type="PANTHER" id="PTHR23416:SF23">
    <property type="entry name" value="ACETYLTRANSFERASE C18B11.09C-RELATED"/>
    <property type="match status" value="1"/>
</dbReference>
<comment type="similarity">
    <text evidence="1">Belongs to the transferase hexapeptide repeat family.</text>
</comment>
<evidence type="ECO:0000313" key="6">
    <source>
        <dbReference type="Proteomes" id="UP000432516"/>
    </source>
</evidence>
<dbReference type="EMBL" id="WKNE01000001">
    <property type="protein sequence ID" value="MRZ53531.1"/>
    <property type="molecule type" value="Genomic_DNA"/>
</dbReference>
<reference evidence="4 6" key="2">
    <citation type="journal article" date="2019" name="Nat. Med.">
        <title>A library of human gut bacterial isolates paired with longitudinal multiomics data enables mechanistic microbiome research.</title>
        <authorList>
            <person name="Poyet M."/>
            <person name="Groussin M."/>
            <person name="Gibbons S.M."/>
            <person name="Avila-Pacheco J."/>
            <person name="Jiang X."/>
            <person name="Kearney S.M."/>
            <person name="Perrotta A.R."/>
            <person name="Berdy B."/>
            <person name="Zhao S."/>
            <person name="Lieberman T.D."/>
            <person name="Swanson P.K."/>
            <person name="Smith M."/>
            <person name="Roesemann S."/>
            <person name="Alexander J.E."/>
            <person name="Rich S.A."/>
            <person name="Livny J."/>
            <person name="Vlamakis H."/>
            <person name="Clish C."/>
            <person name="Bullock K."/>
            <person name="Deik A."/>
            <person name="Scott J."/>
            <person name="Pierce K.A."/>
            <person name="Xavier R.J."/>
            <person name="Alm E.J."/>
        </authorList>
    </citation>
    <scope>NUCLEOTIDE SEQUENCE [LARGE SCALE GENOMIC DNA]</scope>
    <source>
        <strain evidence="4 6">BIOML-A2</strain>
    </source>
</reference>
<dbReference type="InterPro" id="IPR001451">
    <property type="entry name" value="Hexapep"/>
</dbReference>
<dbReference type="Pfam" id="PF14602">
    <property type="entry name" value="Hexapep_2"/>
    <property type="match status" value="1"/>
</dbReference>
<evidence type="ECO:0000313" key="3">
    <source>
        <dbReference type="EMBL" id="CUO68749.1"/>
    </source>
</evidence>
<dbReference type="RefSeq" id="WP_057317321.1">
    <property type="nucleotide sequence ID" value="NZ_CABMKT010000002.1"/>
</dbReference>